<dbReference type="Proteomes" id="UP000282323">
    <property type="component" value="Unassembled WGS sequence"/>
</dbReference>
<dbReference type="EMBL" id="REGA01000022">
    <property type="protein sequence ID" value="RQG90949.1"/>
    <property type="molecule type" value="Genomic_DNA"/>
</dbReference>
<keyword evidence="1" id="KW-0812">Transmembrane</keyword>
<reference evidence="2 3" key="1">
    <citation type="submission" date="2018-10" db="EMBL/GenBank/DDBJ databases">
        <title>Natrarchaeobius chitinivorans gen. nov., sp. nov., and Natrarchaeobius haloalkaliphilus sp. nov., alkaliphilic, chitin-utilizing haloarchaea from hypersaline alkaline lakes.</title>
        <authorList>
            <person name="Sorokin D.Y."/>
            <person name="Elcheninov A.G."/>
            <person name="Kostrikina N.A."/>
            <person name="Bale N.J."/>
            <person name="Sinninghe Damste J.S."/>
            <person name="Khijniak T.V."/>
            <person name="Kublanov I.V."/>
            <person name="Toshchakov S.V."/>
        </authorList>
    </citation>
    <scope>NUCLEOTIDE SEQUENCE [LARGE SCALE GENOMIC DNA]</scope>
    <source>
        <strain evidence="2 3">AArcht4T</strain>
    </source>
</reference>
<name>A0A3N6P0K2_NATCH</name>
<evidence type="ECO:0000313" key="2">
    <source>
        <dbReference type="EMBL" id="RQG90949.1"/>
    </source>
</evidence>
<proteinExistence type="predicted"/>
<accession>A0A3N6P0K2</accession>
<feature type="transmembrane region" description="Helical" evidence="1">
    <location>
        <begin position="21"/>
        <end position="43"/>
    </location>
</feature>
<sequence>MIARDESNNTDVRFRKRLLRVCVSIVILTGVTVILGYGGWIVLTFTAKVGGYDPTTANGELLRDRLLAWPDRNREVMRSNGRTNLPLKP</sequence>
<dbReference type="OrthoDB" id="194950at2157"/>
<evidence type="ECO:0000256" key="1">
    <source>
        <dbReference type="SAM" id="Phobius"/>
    </source>
</evidence>
<protein>
    <submittedName>
        <fullName evidence="2">Uncharacterized protein</fullName>
    </submittedName>
</protein>
<dbReference type="RefSeq" id="WP_124197226.1">
    <property type="nucleotide sequence ID" value="NZ_REGA01000022.1"/>
</dbReference>
<comment type="caution">
    <text evidence="2">The sequence shown here is derived from an EMBL/GenBank/DDBJ whole genome shotgun (WGS) entry which is preliminary data.</text>
</comment>
<keyword evidence="1" id="KW-1133">Transmembrane helix</keyword>
<organism evidence="2 3">
    <name type="scientific">Natrarchaeobius chitinivorans</name>
    <dbReference type="NCBI Taxonomy" id="1679083"/>
    <lineage>
        <taxon>Archaea</taxon>
        <taxon>Methanobacteriati</taxon>
        <taxon>Methanobacteriota</taxon>
        <taxon>Stenosarchaea group</taxon>
        <taxon>Halobacteria</taxon>
        <taxon>Halobacteriales</taxon>
        <taxon>Natrialbaceae</taxon>
        <taxon>Natrarchaeobius</taxon>
    </lineage>
</organism>
<keyword evidence="3" id="KW-1185">Reference proteome</keyword>
<dbReference type="AlphaFoldDB" id="A0A3N6P0K2"/>
<keyword evidence="1" id="KW-0472">Membrane</keyword>
<evidence type="ECO:0000313" key="3">
    <source>
        <dbReference type="Proteomes" id="UP000282323"/>
    </source>
</evidence>
<gene>
    <name evidence="2" type="ORF">EA473_19380</name>
</gene>